<dbReference type="InterPro" id="IPR013113">
    <property type="entry name" value="SIP_FAD-bd"/>
</dbReference>
<protein>
    <submittedName>
        <fullName evidence="3">Iron utilization protein</fullName>
    </submittedName>
</protein>
<dbReference type="CDD" id="cd06193">
    <property type="entry name" value="siderophore_interacting"/>
    <property type="match status" value="1"/>
</dbReference>
<feature type="domain" description="FAD-binding FR-type" evidence="2">
    <location>
        <begin position="1"/>
        <end position="121"/>
    </location>
</feature>
<proteinExistence type="inferred from homology"/>
<dbReference type="InterPro" id="IPR017938">
    <property type="entry name" value="Riboflavin_synthase-like_b-brl"/>
</dbReference>
<name>W9H0R4_9PROT</name>
<reference evidence="3 4" key="1">
    <citation type="submission" date="2013-08" db="EMBL/GenBank/DDBJ databases">
        <title>The genome sequence of Skermanella stibiiresistens.</title>
        <authorList>
            <person name="Zhu W."/>
            <person name="Wang G."/>
        </authorList>
    </citation>
    <scope>NUCLEOTIDE SEQUENCE [LARGE SCALE GENOMIC DNA]</scope>
    <source>
        <strain evidence="3 4">SB22</strain>
    </source>
</reference>
<gene>
    <name evidence="3" type="ORF">N825_05960</name>
</gene>
<dbReference type="STRING" id="1385369.N825_05960"/>
<dbReference type="PROSITE" id="PS51384">
    <property type="entry name" value="FAD_FR"/>
    <property type="match status" value="1"/>
</dbReference>
<dbReference type="PANTHER" id="PTHR30157">
    <property type="entry name" value="FERRIC REDUCTASE, NADPH-DEPENDENT"/>
    <property type="match status" value="1"/>
</dbReference>
<dbReference type="Pfam" id="PF04954">
    <property type="entry name" value="SIP"/>
    <property type="match status" value="1"/>
</dbReference>
<dbReference type="Proteomes" id="UP000019486">
    <property type="component" value="Unassembled WGS sequence"/>
</dbReference>
<organism evidence="3 4">
    <name type="scientific">Skermanella stibiiresistens SB22</name>
    <dbReference type="NCBI Taxonomy" id="1385369"/>
    <lineage>
        <taxon>Bacteria</taxon>
        <taxon>Pseudomonadati</taxon>
        <taxon>Pseudomonadota</taxon>
        <taxon>Alphaproteobacteria</taxon>
        <taxon>Rhodospirillales</taxon>
        <taxon>Azospirillaceae</taxon>
        <taxon>Skermanella</taxon>
    </lineage>
</organism>
<evidence type="ECO:0000259" key="2">
    <source>
        <dbReference type="PROSITE" id="PS51384"/>
    </source>
</evidence>
<dbReference type="PANTHER" id="PTHR30157:SF0">
    <property type="entry name" value="NADPH-DEPENDENT FERRIC-CHELATE REDUCTASE"/>
    <property type="match status" value="1"/>
</dbReference>
<accession>W9H0R4</accession>
<evidence type="ECO:0000313" key="4">
    <source>
        <dbReference type="Proteomes" id="UP000019486"/>
    </source>
</evidence>
<dbReference type="AlphaFoldDB" id="W9H0R4"/>
<dbReference type="Gene3D" id="2.40.30.10">
    <property type="entry name" value="Translation factors"/>
    <property type="match status" value="1"/>
</dbReference>
<dbReference type="InterPro" id="IPR039261">
    <property type="entry name" value="FNR_nucleotide-bd"/>
</dbReference>
<dbReference type="PATRIC" id="fig|1385369.3.peg.3399"/>
<dbReference type="Pfam" id="PF08021">
    <property type="entry name" value="FAD_binding_9"/>
    <property type="match status" value="1"/>
</dbReference>
<dbReference type="InterPro" id="IPR039374">
    <property type="entry name" value="SIP_fam"/>
</dbReference>
<dbReference type="GO" id="GO:0016491">
    <property type="term" value="F:oxidoreductase activity"/>
    <property type="evidence" value="ECO:0007669"/>
    <property type="project" value="InterPro"/>
</dbReference>
<evidence type="ECO:0000256" key="1">
    <source>
        <dbReference type="ARBA" id="ARBA00035644"/>
    </source>
</evidence>
<dbReference type="SUPFAM" id="SSF63380">
    <property type="entry name" value="Riboflavin synthase domain-like"/>
    <property type="match status" value="1"/>
</dbReference>
<comment type="similarity">
    <text evidence="1">Belongs to the SIP oxidoreductase family.</text>
</comment>
<keyword evidence="4" id="KW-1185">Reference proteome</keyword>
<sequence>MQVLSATRVTPRMLRVTLGGADMAGFPEGSDGSHIKVFLPLAGQDRPVLPTLGPKGPVWPPRDQRPITRTYTVRRHHAGRGELEIDFVLHDDAGPASSWAAAAKPGNFIGLAGPAGPDRVIRDADWHVMAGDMSALPAIAAALESLPAAARGHAFIEVPDAGERQRIDTASQVTIHWLHRDEAGNDRADLLEQAVRAMPWPDGTLSATIAGESGAVVAIRDYLRRERGLDRNAIYAVPYWKASLTEEGYHEERHRIMDTMD</sequence>
<dbReference type="InterPro" id="IPR017927">
    <property type="entry name" value="FAD-bd_FR_type"/>
</dbReference>
<dbReference type="InterPro" id="IPR007037">
    <property type="entry name" value="SIP_rossman_dom"/>
</dbReference>
<dbReference type="EMBL" id="AVFL01000011">
    <property type="protein sequence ID" value="EWY39629.1"/>
    <property type="molecule type" value="Genomic_DNA"/>
</dbReference>
<evidence type="ECO:0000313" key="3">
    <source>
        <dbReference type="EMBL" id="EWY39629.1"/>
    </source>
</evidence>
<comment type="caution">
    <text evidence="3">The sequence shown here is derived from an EMBL/GenBank/DDBJ whole genome shotgun (WGS) entry which is preliminary data.</text>
</comment>
<dbReference type="Gene3D" id="3.40.50.80">
    <property type="entry name" value="Nucleotide-binding domain of ferredoxin-NADP reductase (FNR) module"/>
    <property type="match status" value="1"/>
</dbReference>